<dbReference type="CDD" id="cd09917">
    <property type="entry name" value="F-box_SF"/>
    <property type="match status" value="1"/>
</dbReference>
<proteinExistence type="predicted"/>
<evidence type="ECO:0000313" key="2">
    <source>
        <dbReference type="EMBL" id="CAD9237619.1"/>
    </source>
</evidence>
<sequence length="437" mass="49735">MHLTELPTECLSHIMNFLGFVDRIRLQMVGNRQLHELVGDAEVQEVSFPGLESHVTDEVLRKILGGRRKRSLRALSLAGCDRLTASGVEHALRFCTRLERIDLAACPWVSEHFLMKLLSCRSMRIRILRVSYNGQLMSLPQSEWLEVLDYRACGRLNPSSLSTIPRLSRVWHPSLELEPWLAVVRDNEKLLRAALDIEPWFQQSLTCQRWSRTAEQAWDLSVRKSMKARGVFADEKIALETLRKNRGLGSTLLHLGCRIPAPKCILELCRLGLGHRAALWQDNEGLTPIDRLLMADQVVTSGVLVELLQGLLDGWSVNQVPLWLQERLVRQLGVSVFKSFPPVPLTKYSLGAMLKAGAFQQHLSTREYVDMLQSIADYLPPINRVLYDCGYNLLHLFCISCDTGAVEALLERAIQNGNVLDYHLPYLPFVYRIFCRS</sequence>
<dbReference type="SUPFAM" id="SSF52047">
    <property type="entry name" value="RNI-like"/>
    <property type="match status" value="1"/>
</dbReference>
<gene>
    <name evidence="2" type="ORF">CCAE0312_LOCUS9718</name>
    <name evidence="3" type="ORF">CCAE0312_LOCUS9719</name>
</gene>
<name>A0A6T6CTN6_9RHOD</name>
<protein>
    <recommendedName>
        <fullName evidence="1">F-box domain-containing protein</fullName>
    </recommendedName>
</protein>
<reference evidence="3" key="1">
    <citation type="submission" date="2021-01" db="EMBL/GenBank/DDBJ databases">
        <authorList>
            <person name="Corre E."/>
            <person name="Pelletier E."/>
            <person name="Niang G."/>
            <person name="Scheremetjew M."/>
            <person name="Finn R."/>
            <person name="Kale V."/>
            <person name="Holt S."/>
            <person name="Cochrane G."/>
            <person name="Meng A."/>
            <person name="Brown T."/>
            <person name="Cohen L."/>
        </authorList>
    </citation>
    <scope>NUCLEOTIDE SEQUENCE</scope>
    <source>
        <strain evidence="3">SAG 36.94</strain>
    </source>
</reference>
<dbReference type="PROSITE" id="PS50181">
    <property type="entry name" value="FBOX"/>
    <property type="match status" value="1"/>
</dbReference>
<evidence type="ECO:0000259" key="1">
    <source>
        <dbReference type="PROSITE" id="PS50181"/>
    </source>
</evidence>
<dbReference type="AlphaFoldDB" id="A0A6T6CTN6"/>
<feature type="domain" description="F-box" evidence="1">
    <location>
        <begin position="1"/>
        <end position="51"/>
    </location>
</feature>
<dbReference type="InterPro" id="IPR001810">
    <property type="entry name" value="F-box_dom"/>
</dbReference>
<dbReference type="InterPro" id="IPR032675">
    <property type="entry name" value="LRR_dom_sf"/>
</dbReference>
<accession>A0A6T6CTN6</accession>
<dbReference type="EMBL" id="HBGH01017554">
    <property type="protein sequence ID" value="CAD9237620.1"/>
    <property type="molecule type" value="Transcribed_RNA"/>
</dbReference>
<dbReference type="Gene3D" id="3.80.10.10">
    <property type="entry name" value="Ribonuclease Inhibitor"/>
    <property type="match status" value="1"/>
</dbReference>
<organism evidence="3">
    <name type="scientific">Compsopogon caeruleus</name>
    <dbReference type="NCBI Taxonomy" id="31354"/>
    <lineage>
        <taxon>Eukaryota</taxon>
        <taxon>Rhodophyta</taxon>
        <taxon>Compsopogonophyceae</taxon>
        <taxon>Compsopogonales</taxon>
        <taxon>Compsopogonaceae</taxon>
        <taxon>Compsopogon</taxon>
    </lineage>
</organism>
<evidence type="ECO:0000313" key="3">
    <source>
        <dbReference type="EMBL" id="CAD9237620.1"/>
    </source>
</evidence>
<dbReference type="EMBL" id="HBGH01017553">
    <property type="protein sequence ID" value="CAD9237619.1"/>
    <property type="molecule type" value="Transcribed_RNA"/>
</dbReference>